<dbReference type="Proteomes" id="UP000708208">
    <property type="component" value="Unassembled WGS sequence"/>
</dbReference>
<keyword evidence="3" id="KW-1185">Reference proteome</keyword>
<feature type="compositionally biased region" description="Polar residues" evidence="1">
    <location>
        <begin position="34"/>
        <end position="47"/>
    </location>
</feature>
<protein>
    <submittedName>
        <fullName evidence="2">Uncharacterized protein</fullName>
    </submittedName>
</protein>
<sequence length="54" mass="5915">NGWTFWTNLSSASVRSLVPAWIRTTRDCPVNDPTGWTSRNSMNQATSPAPIHAG</sequence>
<evidence type="ECO:0000256" key="1">
    <source>
        <dbReference type="SAM" id="MobiDB-lite"/>
    </source>
</evidence>
<reference evidence="2" key="1">
    <citation type="submission" date="2021-06" db="EMBL/GenBank/DDBJ databases">
        <authorList>
            <person name="Hodson N. C."/>
            <person name="Mongue J. A."/>
            <person name="Jaron S. K."/>
        </authorList>
    </citation>
    <scope>NUCLEOTIDE SEQUENCE</scope>
</reference>
<organism evidence="2 3">
    <name type="scientific">Allacma fusca</name>
    <dbReference type="NCBI Taxonomy" id="39272"/>
    <lineage>
        <taxon>Eukaryota</taxon>
        <taxon>Metazoa</taxon>
        <taxon>Ecdysozoa</taxon>
        <taxon>Arthropoda</taxon>
        <taxon>Hexapoda</taxon>
        <taxon>Collembola</taxon>
        <taxon>Symphypleona</taxon>
        <taxon>Sminthuridae</taxon>
        <taxon>Allacma</taxon>
    </lineage>
</organism>
<feature type="region of interest" description="Disordered" evidence="1">
    <location>
        <begin position="28"/>
        <end position="54"/>
    </location>
</feature>
<name>A0A8J2JMJ7_9HEXA</name>
<comment type="caution">
    <text evidence="2">The sequence shown here is derived from an EMBL/GenBank/DDBJ whole genome shotgun (WGS) entry which is preliminary data.</text>
</comment>
<dbReference type="AlphaFoldDB" id="A0A8J2JMJ7"/>
<dbReference type="EMBL" id="CAJVCH010044206">
    <property type="protein sequence ID" value="CAG7717254.1"/>
    <property type="molecule type" value="Genomic_DNA"/>
</dbReference>
<proteinExistence type="predicted"/>
<accession>A0A8J2JMJ7</accession>
<evidence type="ECO:0000313" key="2">
    <source>
        <dbReference type="EMBL" id="CAG7717254.1"/>
    </source>
</evidence>
<evidence type="ECO:0000313" key="3">
    <source>
        <dbReference type="Proteomes" id="UP000708208"/>
    </source>
</evidence>
<gene>
    <name evidence="2" type="ORF">AFUS01_LOCUS6719</name>
</gene>
<feature type="non-terminal residue" evidence="2">
    <location>
        <position position="1"/>
    </location>
</feature>